<dbReference type="OrthoDB" id="1523230at2"/>
<dbReference type="Pfam" id="PF01048">
    <property type="entry name" value="PNP_UDP_1"/>
    <property type="match status" value="1"/>
</dbReference>
<feature type="binding site" evidence="10">
    <location>
        <position position="113"/>
    </location>
    <ligand>
        <name>phosphate</name>
        <dbReference type="ChEBI" id="CHEBI:43474"/>
    </ligand>
</feature>
<dbReference type="Gene3D" id="3.40.50.1580">
    <property type="entry name" value="Nucleoside phosphorylase domain"/>
    <property type="match status" value="1"/>
</dbReference>
<evidence type="ECO:0000256" key="2">
    <source>
        <dbReference type="ARBA" id="ARBA00005058"/>
    </source>
</evidence>
<comment type="subunit">
    <text evidence="4">Homotrimer.</text>
</comment>
<dbReference type="GO" id="GO:0009116">
    <property type="term" value="P:nucleoside metabolic process"/>
    <property type="evidence" value="ECO:0007669"/>
    <property type="project" value="InterPro"/>
</dbReference>
<evidence type="ECO:0000313" key="13">
    <source>
        <dbReference type="Proteomes" id="UP000009875"/>
    </source>
</evidence>
<evidence type="ECO:0000256" key="4">
    <source>
        <dbReference type="ARBA" id="ARBA00011233"/>
    </source>
</evidence>
<comment type="caution">
    <text evidence="12">The sequence shown here is derived from an EMBL/GenBank/DDBJ whole genome shotgun (WGS) entry which is preliminary data.</text>
</comment>
<evidence type="ECO:0000256" key="7">
    <source>
        <dbReference type="ARBA" id="ARBA00022679"/>
    </source>
</evidence>
<comment type="similarity">
    <text evidence="3 9">Belongs to the PNP/MTAP phosphorylase family.</text>
</comment>
<evidence type="ECO:0000256" key="10">
    <source>
        <dbReference type="PIRSR" id="PIRSR000477-2"/>
    </source>
</evidence>
<dbReference type="InterPro" id="IPR018099">
    <property type="entry name" value="Purine_phosphorylase-2_CS"/>
</dbReference>
<dbReference type="SUPFAM" id="SSF53167">
    <property type="entry name" value="Purine and uridine phosphorylases"/>
    <property type="match status" value="1"/>
</dbReference>
<dbReference type="GO" id="GO:0005737">
    <property type="term" value="C:cytoplasm"/>
    <property type="evidence" value="ECO:0007669"/>
    <property type="project" value="TreeGrafter"/>
</dbReference>
<dbReference type="RefSeq" id="WP_003776562.1">
    <property type="nucleotide sequence ID" value="NZ_JH992957.1"/>
</dbReference>
<dbReference type="NCBIfam" id="TIGR01697">
    <property type="entry name" value="PNPH-PUNA-XAPA"/>
    <property type="match status" value="1"/>
</dbReference>
<evidence type="ECO:0000259" key="11">
    <source>
        <dbReference type="Pfam" id="PF01048"/>
    </source>
</evidence>
<dbReference type="UniPathway" id="UPA00606"/>
<dbReference type="EMBL" id="AGXA01000004">
    <property type="protein sequence ID" value="EKU94233.1"/>
    <property type="molecule type" value="Genomic_DNA"/>
</dbReference>
<accession>K9EC15</accession>
<comment type="pathway">
    <text evidence="2 9">Purine metabolism; purine nucleoside salvage.</text>
</comment>
<feature type="domain" description="Nucleoside phosphorylase" evidence="11">
    <location>
        <begin position="23"/>
        <end position="269"/>
    </location>
</feature>
<evidence type="ECO:0000256" key="5">
    <source>
        <dbReference type="ARBA" id="ARBA00022553"/>
    </source>
</evidence>
<feature type="binding site" evidence="10">
    <location>
        <position position="193"/>
    </location>
    <ligand>
        <name>a purine D-ribonucleoside</name>
        <dbReference type="ChEBI" id="CHEBI:142355"/>
    </ligand>
</feature>
<feature type="binding site" evidence="10">
    <location>
        <position position="212"/>
    </location>
    <ligand>
        <name>phosphate</name>
        <dbReference type="ChEBI" id="CHEBI:43474"/>
    </ligand>
</feature>
<feature type="binding site" evidence="10">
    <location>
        <begin position="81"/>
        <end position="83"/>
    </location>
    <ligand>
        <name>phosphate</name>
        <dbReference type="ChEBI" id="CHEBI:43474"/>
    </ligand>
</feature>
<dbReference type="PANTHER" id="PTHR11904">
    <property type="entry name" value="METHYLTHIOADENOSINE/PURINE NUCLEOSIDE PHOSPHORYLASE"/>
    <property type="match status" value="1"/>
</dbReference>
<comment type="function">
    <text evidence="1">The purine nucleoside phosphorylases catalyze the phosphorolytic breakdown of the N-glycosidic bond in the beta-(deoxy)ribonucleoside molecules, with the formation of the corresponding free purine bases and pentose-1-phosphate. Cleaves guanosine, inosine, 2'-deoxyguanosine and 2'-deoxyinosine.</text>
</comment>
<keyword evidence="7 9" id="KW-0808">Transferase</keyword>
<dbReference type="PIRSF" id="PIRSF000477">
    <property type="entry name" value="PurNPase"/>
    <property type="match status" value="1"/>
</dbReference>
<dbReference type="AlphaFoldDB" id="K9EC15"/>
<evidence type="ECO:0000313" key="12">
    <source>
        <dbReference type="EMBL" id="EKU94233.1"/>
    </source>
</evidence>
<dbReference type="InterPro" id="IPR011270">
    <property type="entry name" value="Pur_Nuc_Pase_Ino/Guo-sp"/>
</dbReference>
<dbReference type="HOGENOM" id="CLU_054456_1_0_9"/>
<feature type="binding site" evidence="10">
    <location>
        <position position="235"/>
    </location>
    <ligand>
        <name>a purine D-ribonucleoside</name>
        <dbReference type="ChEBI" id="CHEBI:142355"/>
    </ligand>
</feature>
<dbReference type="InterPro" id="IPR035994">
    <property type="entry name" value="Nucleoside_phosphorylase_sf"/>
</dbReference>
<dbReference type="GO" id="GO:0004731">
    <property type="term" value="F:purine-nucleoside phosphorylase activity"/>
    <property type="evidence" value="ECO:0007669"/>
    <property type="project" value="UniProtKB-EC"/>
</dbReference>
<dbReference type="PANTHER" id="PTHR11904:SF9">
    <property type="entry name" value="PURINE NUCLEOSIDE PHOSPHORYLASE-RELATED"/>
    <property type="match status" value="1"/>
</dbReference>
<dbReference type="InterPro" id="IPR000845">
    <property type="entry name" value="Nucleoside_phosphorylase_d"/>
</dbReference>
<dbReference type="PROSITE" id="PS01240">
    <property type="entry name" value="PNP_MTAP_2"/>
    <property type="match status" value="1"/>
</dbReference>
<evidence type="ECO:0000256" key="6">
    <source>
        <dbReference type="ARBA" id="ARBA00022676"/>
    </source>
</evidence>
<dbReference type="InterPro" id="IPR011268">
    <property type="entry name" value="Purine_phosphorylase"/>
</dbReference>
<protein>
    <recommendedName>
        <fullName evidence="9">Purine nucleoside phosphorylase</fullName>
        <ecNumber evidence="9">2.4.2.1</ecNumber>
    </recommendedName>
    <alternativeName>
        <fullName evidence="9">Inosine-guanosine phosphorylase</fullName>
    </alternativeName>
</protein>
<keyword evidence="5" id="KW-0597">Phosphoprotein</keyword>
<sequence>MTLIDDINQAQAYLRDQGMGQAEIGLVLGSGLGDLADQVDNRLAIPYRDIPHFPTSTVSGHQGLLIFGDLAGKKVLAMQGRFHYYEGYTMKEVTFPIRVMKALGVHSLLVTNAAGGVNPNFKPGDLMLIKDQLNLTGDNPLIGFNHDQLGPRFPDMSQSYDQDYQELILGQAEKLGISLQEGVYAGLSGPTYETPAEVKMVGILGGDAVGMSTVAEAIVAKHSQMKLAGLSCITNLAAGLQESLSHEEVIETTQAVKDKFKSLVLAFLETI</sequence>
<dbReference type="EC" id="2.4.2.1" evidence="9"/>
<dbReference type="NCBIfam" id="NF006054">
    <property type="entry name" value="PRK08202.1"/>
    <property type="match status" value="1"/>
</dbReference>
<evidence type="ECO:0000256" key="3">
    <source>
        <dbReference type="ARBA" id="ARBA00006751"/>
    </source>
</evidence>
<dbReference type="Proteomes" id="UP000009875">
    <property type="component" value="Unassembled WGS sequence"/>
</dbReference>
<name>K9EC15_9LACT</name>
<comment type="catalytic activity">
    <reaction evidence="8">
        <text>a purine 2'-deoxy-D-ribonucleoside + phosphate = a purine nucleobase + 2-deoxy-alpha-D-ribose 1-phosphate</text>
        <dbReference type="Rhea" id="RHEA:36431"/>
        <dbReference type="ChEBI" id="CHEBI:26386"/>
        <dbReference type="ChEBI" id="CHEBI:43474"/>
        <dbReference type="ChEBI" id="CHEBI:57259"/>
        <dbReference type="ChEBI" id="CHEBI:142361"/>
        <dbReference type="EC" id="2.4.2.1"/>
    </reaction>
</comment>
<dbReference type="PATRIC" id="fig|883081.3.peg.266"/>
<evidence type="ECO:0000256" key="9">
    <source>
        <dbReference type="PIRNR" id="PIRNR000477"/>
    </source>
</evidence>
<feature type="binding site" evidence="10">
    <location>
        <position position="30"/>
    </location>
    <ligand>
        <name>phosphate</name>
        <dbReference type="ChEBI" id="CHEBI:43474"/>
    </ligand>
</feature>
<feature type="binding site" evidence="10">
    <location>
        <position position="61"/>
    </location>
    <ligand>
        <name>phosphate</name>
        <dbReference type="ChEBI" id="CHEBI:43474"/>
    </ligand>
</feature>
<keyword evidence="13" id="KW-1185">Reference proteome</keyword>
<reference evidence="12 13" key="1">
    <citation type="submission" date="2012-09" db="EMBL/GenBank/DDBJ databases">
        <title>The Genome Sequence of Alloiococcus otitis ATCC 51267.</title>
        <authorList>
            <consortium name="The Broad Institute Genome Sequencing Platform"/>
            <person name="Earl A."/>
            <person name="Ward D."/>
            <person name="Feldgarden M."/>
            <person name="Gevers D."/>
            <person name="Huys G."/>
            <person name="Walker B."/>
            <person name="Young S.K."/>
            <person name="Zeng Q."/>
            <person name="Gargeya S."/>
            <person name="Fitzgerald M."/>
            <person name="Haas B."/>
            <person name="Abouelleil A."/>
            <person name="Alvarado L."/>
            <person name="Arachchi H.M."/>
            <person name="Berlin A.M."/>
            <person name="Chapman S.B."/>
            <person name="Goldberg J."/>
            <person name="Griggs A."/>
            <person name="Gujja S."/>
            <person name="Hansen M."/>
            <person name="Howarth C."/>
            <person name="Imamovic A."/>
            <person name="Larimer J."/>
            <person name="McCowen C."/>
            <person name="Montmayeur A."/>
            <person name="Murphy C."/>
            <person name="Neiman D."/>
            <person name="Pearson M."/>
            <person name="Priest M."/>
            <person name="Roberts A."/>
            <person name="Saif S."/>
            <person name="Shea T."/>
            <person name="Sisk P."/>
            <person name="Sykes S."/>
            <person name="Wortman J."/>
            <person name="Nusbaum C."/>
            <person name="Birren B."/>
        </authorList>
    </citation>
    <scope>NUCLEOTIDE SEQUENCE [LARGE SCALE GENOMIC DNA]</scope>
    <source>
        <strain evidence="12 13">ATCC 51267</strain>
    </source>
</reference>
<proteinExistence type="inferred from homology"/>
<dbReference type="FunFam" id="3.40.50.1580:FF:000010">
    <property type="entry name" value="Purine nucleoside phosphorylase"/>
    <property type="match status" value="1"/>
</dbReference>
<dbReference type="CDD" id="cd09009">
    <property type="entry name" value="PNP-EcPNPII_like"/>
    <property type="match status" value="1"/>
</dbReference>
<dbReference type="NCBIfam" id="TIGR01700">
    <property type="entry name" value="PNPH"/>
    <property type="match status" value="1"/>
</dbReference>
<organism evidence="12 13">
    <name type="scientific">Alloiococcus otitis ATCC 51267</name>
    <dbReference type="NCBI Taxonomy" id="883081"/>
    <lineage>
        <taxon>Bacteria</taxon>
        <taxon>Bacillati</taxon>
        <taxon>Bacillota</taxon>
        <taxon>Bacilli</taxon>
        <taxon>Lactobacillales</taxon>
        <taxon>Carnobacteriaceae</taxon>
        <taxon>Alloiococcus</taxon>
    </lineage>
</organism>
<dbReference type="eggNOG" id="COG0005">
    <property type="taxonomic scope" value="Bacteria"/>
</dbReference>
<dbReference type="STRING" id="883081.HMPREF9698_00265"/>
<keyword evidence="6 9" id="KW-0328">Glycosyltransferase</keyword>
<gene>
    <name evidence="12" type="ORF">HMPREF9698_00265</name>
</gene>
<evidence type="ECO:0000256" key="1">
    <source>
        <dbReference type="ARBA" id="ARBA00002678"/>
    </source>
</evidence>
<evidence type="ECO:0000256" key="8">
    <source>
        <dbReference type="ARBA" id="ARBA00048556"/>
    </source>
</evidence>